<dbReference type="EMBL" id="SJPI01000001">
    <property type="protein sequence ID" value="TWT52922.1"/>
    <property type="molecule type" value="Genomic_DNA"/>
</dbReference>
<proteinExistence type="predicted"/>
<reference evidence="1 2" key="1">
    <citation type="submission" date="2019-02" db="EMBL/GenBank/DDBJ databases">
        <title>Deep-cultivation of Planctomycetes and their phenomic and genomic characterization uncovers novel biology.</title>
        <authorList>
            <person name="Wiegand S."/>
            <person name="Jogler M."/>
            <person name="Boedeker C."/>
            <person name="Pinto D."/>
            <person name="Vollmers J."/>
            <person name="Rivas-Marin E."/>
            <person name="Kohn T."/>
            <person name="Peeters S.H."/>
            <person name="Heuer A."/>
            <person name="Rast P."/>
            <person name="Oberbeckmann S."/>
            <person name="Bunk B."/>
            <person name="Jeske O."/>
            <person name="Meyerdierks A."/>
            <person name="Storesund J.E."/>
            <person name="Kallscheuer N."/>
            <person name="Luecker S."/>
            <person name="Lage O.M."/>
            <person name="Pohl T."/>
            <person name="Merkel B.J."/>
            <person name="Hornburger P."/>
            <person name="Mueller R.-W."/>
            <person name="Bruemmer F."/>
            <person name="Labrenz M."/>
            <person name="Spormann A.M."/>
            <person name="Op Den Camp H."/>
            <person name="Overmann J."/>
            <person name="Amann R."/>
            <person name="Jetten M.S.M."/>
            <person name="Mascher T."/>
            <person name="Medema M.H."/>
            <person name="Devos D.P."/>
            <person name="Kaster A.-K."/>
            <person name="Ovreas L."/>
            <person name="Rohde M."/>
            <person name="Galperin M.Y."/>
            <person name="Jogler C."/>
        </authorList>
    </citation>
    <scope>NUCLEOTIDE SEQUENCE [LARGE SCALE GENOMIC DNA]</scope>
    <source>
        <strain evidence="1 2">Pla22</strain>
    </source>
</reference>
<keyword evidence="2" id="KW-1185">Reference proteome</keyword>
<gene>
    <name evidence="1" type="ORF">Pla22_05500</name>
</gene>
<dbReference type="AlphaFoldDB" id="A0A5C5WSY0"/>
<comment type="caution">
    <text evidence="1">The sequence shown here is derived from an EMBL/GenBank/DDBJ whole genome shotgun (WGS) entry which is preliminary data.</text>
</comment>
<name>A0A5C5WSY0_9BACT</name>
<dbReference type="Proteomes" id="UP000316598">
    <property type="component" value="Unassembled WGS sequence"/>
</dbReference>
<protein>
    <submittedName>
        <fullName evidence="1">Uncharacterized protein</fullName>
    </submittedName>
</protein>
<accession>A0A5C5WSY0</accession>
<evidence type="ECO:0000313" key="1">
    <source>
        <dbReference type="EMBL" id="TWT52922.1"/>
    </source>
</evidence>
<evidence type="ECO:0000313" key="2">
    <source>
        <dbReference type="Proteomes" id="UP000316598"/>
    </source>
</evidence>
<sequence length="173" mass="19399">MRARLFLFGCTAFAVFDMQTKNRKRPYRIAAADTDSCCCKRVKSIKSSSIELTVHARTTECVVTELLRSNVVAGSHLEPWILSSDRPREIRRNMLRHSTPTSSFYEDTATSRPPLTAPQLKPLQGVKGPGKAHSNHPAAKIQSNIAPLFEVPHCNSLFFWQNSCAFFTCSSRI</sequence>
<organism evidence="1 2">
    <name type="scientific">Rubripirellula amarantea</name>
    <dbReference type="NCBI Taxonomy" id="2527999"/>
    <lineage>
        <taxon>Bacteria</taxon>
        <taxon>Pseudomonadati</taxon>
        <taxon>Planctomycetota</taxon>
        <taxon>Planctomycetia</taxon>
        <taxon>Pirellulales</taxon>
        <taxon>Pirellulaceae</taxon>
        <taxon>Rubripirellula</taxon>
    </lineage>
</organism>